<name>A0A5B9RAT9_9AGAM</name>
<keyword evidence="1" id="KW-0812">Transmembrane</keyword>
<proteinExistence type="predicted"/>
<accession>A0A5B9RAT9</accession>
<gene>
    <name evidence="2" type="ORF">PPIT_000130</name>
</gene>
<protein>
    <submittedName>
        <fullName evidence="2">Uncharacterized protein</fullName>
    </submittedName>
</protein>
<dbReference type="AlphaFoldDB" id="A0A5B9RAT9"/>
<feature type="transmembrane region" description="Helical" evidence="1">
    <location>
        <begin position="76"/>
        <end position="101"/>
    </location>
</feature>
<geneLocation type="mitochondrion" evidence="2"/>
<reference evidence="2" key="1">
    <citation type="journal article" date="2019" name="Genome Biol. Evol.">
        <title>Evidence of extensive intraspecific noncoding reshuffling in a 169-kb mitochondrial genome of a basidiomycetous fungus.</title>
        <authorList>
            <person name="Lee H.H."/>
            <person name="Ke H.M."/>
            <person name="Lin C.I."/>
            <person name="Lee T.J."/>
            <person name="Chung C.L."/>
            <person name="Tsai I.J."/>
        </authorList>
    </citation>
    <scope>NUCLEOTIDE SEQUENCE</scope>
    <source>
        <strain evidence="2">BCRC 35384</strain>
    </source>
</reference>
<keyword evidence="1" id="KW-0472">Membrane</keyword>
<keyword evidence="1" id="KW-1133">Transmembrane helix</keyword>
<keyword evidence="2" id="KW-0496">Mitochondrion</keyword>
<reference evidence="2" key="2">
    <citation type="submission" date="2019-03" db="EMBL/GenBank/DDBJ databases">
        <authorList>
            <person name="Lee H.-H."/>
            <person name="Tsai I.J."/>
        </authorList>
    </citation>
    <scope>NUCLEOTIDE SEQUENCE</scope>
    <source>
        <strain evidence="2">BCRC 35384</strain>
    </source>
</reference>
<feature type="transmembrane region" description="Helical" evidence="1">
    <location>
        <begin position="113"/>
        <end position="129"/>
    </location>
</feature>
<feature type="transmembrane region" description="Helical" evidence="1">
    <location>
        <begin position="198"/>
        <end position="220"/>
    </location>
</feature>
<sequence>MLSTIMKTKLTKSTNAARLTKTNALSKLNNLKTTAASRITKVKSMSSKFSINKILSSLGNYLVKILYLDKLNKKTLLFIMSIVSTVFRFIVYTHLIVALLIYLSQMLDIEHKFTWDLYIYLFYIVYYFLRDSILDISNRIYSTIRSIMERLISKLHDVKETVDHKNNITQPAKKAYRSFVDSGKIDDIQPKHDTNYYFYVKIFIAVAGTILVLGGLYYIFNHSEDATRVILAILNPIYNVTKKIVSAPKTVVKKIWRFFTNRKKGPNDGGLGQLPQPANTRRRSYPTLWELMKRRIARGQQGLIDGLIPTDEEIAARVNAMERGQPVASGSGTGYGAHIVNELRRRGLRRTQSSSRN</sequence>
<evidence type="ECO:0000256" key="1">
    <source>
        <dbReference type="SAM" id="Phobius"/>
    </source>
</evidence>
<dbReference type="EMBL" id="MK623257">
    <property type="protein sequence ID" value="QEG57026.1"/>
    <property type="molecule type" value="Genomic_DNA"/>
</dbReference>
<evidence type="ECO:0000313" key="2">
    <source>
        <dbReference type="EMBL" id="QEG57026.1"/>
    </source>
</evidence>
<organism evidence="2">
    <name type="scientific">Porodaedalea pini</name>
    <dbReference type="NCBI Taxonomy" id="108901"/>
    <lineage>
        <taxon>Eukaryota</taxon>
        <taxon>Fungi</taxon>
        <taxon>Dikarya</taxon>
        <taxon>Basidiomycota</taxon>
        <taxon>Agaricomycotina</taxon>
        <taxon>Agaricomycetes</taxon>
        <taxon>Hymenochaetales</taxon>
        <taxon>Hymenochaetaceae</taxon>
        <taxon>Porodaedalea</taxon>
    </lineage>
</organism>